<dbReference type="Pfam" id="PF01381">
    <property type="entry name" value="HTH_3"/>
    <property type="match status" value="1"/>
</dbReference>
<name>A0A7X1B1R1_9BACT</name>
<proteinExistence type="predicted"/>
<dbReference type="PROSITE" id="PS50943">
    <property type="entry name" value="HTH_CROC1"/>
    <property type="match status" value="1"/>
</dbReference>
<evidence type="ECO:0000313" key="3">
    <source>
        <dbReference type="EMBL" id="MBC2604030.1"/>
    </source>
</evidence>
<dbReference type="RefSeq" id="WP_185694647.1">
    <property type="nucleotide sequence ID" value="NZ_JACHVA010000138.1"/>
</dbReference>
<feature type="compositionally biased region" description="Polar residues" evidence="1">
    <location>
        <begin position="57"/>
        <end position="67"/>
    </location>
</feature>
<organism evidence="3 4">
    <name type="scientific">Puniceicoccus vermicola</name>
    <dbReference type="NCBI Taxonomy" id="388746"/>
    <lineage>
        <taxon>Bacteria</taxon>
        <taxon>Pseudomonadati</taxon>
        <taxon>Verrucomicrobiota</taxon>
        <taxon>Opitutia</taxon>
        <taxon>Puniceicoccales</taxon>
        <taxon>Puniceicoccaceae</taxon>
        <taxon>Puniceicoccus</taxon>
    </lineage>
</organism>
<dbReference type="SUPFAM" id="SSF47413">
    <property type="entry name" value="lambda repressor-like DNA-binding domains"/>
    <property type="match status" value="1"/>
</dbReference>
<accession>A0A7X1B1R1</accession>
<dbReference type="AlphaFoldDB" id="A0A7X1B1R1"/>
<reference evidence="3 4" key="1">
    <citation type="submission" date="2020-07" db="EMBL/GenBank/DDBJ databases">
        <authorList>
            <person name="Feng X."/>
        </authorList>
    </citation>
    <scope>NUCLEOTIDE SEQUENCE [LARGE SCALE GENOMIC DNA]</scope>
    <source>
        <strain evidence="3 4">JCM14086</strain>
    </source>
</reference>
<feature type="domain" description="HTH cro/C1-type" evidence="2">
    <location>
        <begin position="8"/>
        <end position="40"/>
    </location>
</feature>
<protein>
    <submittedName>
        <fullName evidence="3">Helix-turn-helix transcriptional regulator</fullName>
    </submittedName>
</protein>
<dbReference type="InterPro" id="IPR010982">
    <property type="entry name" value="Lambda_DNA-bd_dom_sf"/>
</dbReference>
<dbReference type="SMART" id="SM00530">
    <property type="entry name" value="HTH_XRE"/>
    <property type="match status" value="1"/>
</dbReference>
<evidence type="ECO:0000256" key="1">
    <source>
        <dbReference type="SAM" id="MobiDB-lite"/>
    </source>
</evidence>
<dbReference type="EMBL" id="JACHVA010000138">
    <property type="protein sequence ID" value="MBC2604030.1"/>
    <property type="molecule type" value="Genomic_DNA"/>
</dbReference>
<gene>
    <name evidence="3" type="ORF">H5P30_19790</name>
</gene>
<dbReference type="Proteomes" id="UP000525652">
    <property type="component" value="Unassembled WGS sequence"/>
</dbReference>
<dbReference type="Gene3D" id="1.10.260.40">
    <property type="entry name" value="lambda repressor-like DNA-binding domains"/>
    <property type="match status" value="1"/>
</dbReference>
<evidence type="ECO:0000313" key="4">
    <source>
        <dbReference type="Proteomes" id="UP000525652"/>
    </source>
</evidence>
<dbReference type="CDD" id="cd00093">
    <property type="entry name" value="HTH_XRE"/>
    <property type="match status" value="1"/>
</dbReference>
<dbReference type="GO" id="GO:0003677">
    <property type="term" value="F:DNA binding"/>
    <property type="evidence" value="ECO:0007669"/>
    <property type="project" value="InterPro"/>
</dbReference>
<dbReference type="InterPro" id="IPR001387">
    <property type="entry name" value="Cro/C1-type_HTH"/>
</dbReference>
<keyword evidence="4" id="KW-1185">Reference proteome</keyword>
<feature type="region of interest" description="Disordered" evidence="1">
    <location>
        <begin position="57"/>
        <end position="86"/>
    </location>
</feature>
<evidence type="ECO:0000259" key="2">
    <source>
        <dbReference type="PROSITE" id="PS50943"/>
    </source>
</evidence>
<sequence>MQNFADRVRKLRNSYGISQEKFAKRLGISRDYLSQLENGREPGRHVQKIIELFESANINPVGNSPQSDETDLPATHQVNEDSGNEYLKRRKECEEHLKKYLDRTATVPGAVDHALIQLRLHLPLSDVARLAKDQLADKSSDASQAQH</sequence>
<comment type="caution">
    <text evidence="3">The sequence shown here is derived from an EMBL/GenBank/DDBJ whole genome shotgun (WGS) entry which is preliminary data.</text>
</comment>